<name>A0A1G5K046_9HYPH</name>
<accession>A0A1G5K046</accession>
<dbReference type="STRING" id="549386.SAMN02927923_02924"/>
<keyword evidence="1" id="KW-0472">Membrane</keyword>
<proteinExistence type="predicted"/>
<keyword evidence="1" id="KW-0812">Transmembrane</keyword>
<organism evidence="2 3">
    <name type="scientific">Microvirga guangxiensis</name>
    <dbReference type="NCBI Taxonomy" id="549386"/>
    <lineage>
        <taxon>Bacteria</taxon>
        <taxon>Pseudomonadati</taxon>
        <taxon>Pseudomonadota</taxon>
        <taxon>Alphaproteobacteria</taxon>
        <taxon>Hyphomicrobiales</taxon>
        <taxon>Methylobacteriaceae</taxon>
        <taxon>Microvirga</taxon>
    </lineage>
</organism>
<dbReference type="RefSeq" id="WP_091135839.1">
    <property type="nucleotide sequence ID" value="NZ_FMVJ01000008.1"/>
</dbReference>
<evidence type="ECO:0000256" key="1">
    <source>
        <dbReference type="SAM" id="Phobius"/>
    </source>
</evidence>
<keyword evidence="3" id="KW-1185">Reference proteome</keyword>
<evidence type="ECO:0000313" key="3">
    <source>
        <dbReference type="Proteomes" id="UP000199569"/>
    </source>
</evidence>
<dbReference type="Proteomes" id="UP000199569">
    <property type="component" value="Unassembled WGS sequence"/>
</dbReference>
<sequence>MWNWIASNHQVIGALANIAMLFVWIAYLQVFVSSYRRQKRPNILINRGAGSGLEARCLISNMSAEAIYIESIIATAETTEGRWSSPVTEMLEGRSDLDLKTRQGPLLAGHFVDVGSFESLIDPALPGGAVAPNGLEKLVALELKVVAVHGSEDLLAGATRRFEVIRRPGRLLLKGHSVGTHQIRSRREREKLHDDVEADL</sequence>
<protein>
    <submittedName>
        <fullName evidence="2">Uncharacterized protein</fullName>
    </submittedName>
</protein>
<feature type="transmembrane region" description="Helical" evidence="1">
    <location>
        <begin position="12"/>
        <end position="32"/>
    </location>
</feature>
<reference evidence="3" key="1">
    <citation type="submission" date="2016-10" db="EMBL/GenBank/DDBJ databases">
        <authorList>
            <person name="Varghese N."/>
            <person name="Submissions S."/>
        </authorList>
    </citation>
    <scope>NUCLEOTIDE SEQUENCE [LARGE SCALE GENOMIC DNA]</scope>
    <source>
        <strain evidence="3">CGMCC 1.7666</strain>
    </source>
</reference>
<gene>
    <name evidence="2" type="ORF">SAMN02927923_02924</name>
</gene>
<dbReference type="AlphaFoldDB" id="A0A1G5K046"/>
<dbReference type="OrthoDB" id="7406133at2"/>
<dbReference type="EMBL" id="FMVJ01000008">
    <property type="protein sequence ID" value="SCY93480.1"/>
    <property type="molecule type" value="Genomic_DNA"/>
</dbReference>
<evidence type="ECO:0000313" key="2">
    <source>
        <dbReference type="EMBL" id="SCY93480.1"/>
    </source>
</evidence>
<keyword evidence="1" id="KW-1133">Transmembrane helix</keyword>